<dbReference type="PANTHER" id="PTHR24043">
    <property type="entry name" value="SCAVENGER RECEPTOR CLASS F"/>
    <property type="match status" value="1"/>
</dbReference>
<sequence length="313" mass="33137">MLLSSLSESIGFTVFGNSKLDWLTDQNDTTCNNDKETPVYLALKPPIRLGWSRVVVNSPARLRHIELFYYIANENIPIRCPGPKVNIGDTVQDILCPTADNVTKVTVTINGEAGRGLCSFYLSSACVGTHGARCWYNCSKNCGGLYNACDHVTGICCVPGYTGAKCDQGLCPSGKYGLNCSKDCSIHCAGPSKSCSHINGSCAEGCDPGYTGETCDRKCPSGRHGVKCNESCSLHCARSNNTCSHINGSCAEGCDPGYTGESCDQKCPSGRHGVNCNKSCSAHCAGPNNTCFHVNGSCAYGCDSGYTGETCDQ</sequence>
<evidence type="ECO:0000256" key="1">
    <source>
        <dbReference type="ARBA" id="ARBA00022536"/>
    </source>
</evidence>
<keyword evidence="3" id="KW-1185">Reference proteome</keyword>
<name>A0AAE1BC21_9GAST</name>
<accession>A0AAE1BC21</accession>
<reference evidence="2" key="1">
    <citation type="journal article" date="2023" name="G3 (Bethesda)">
        <title>A reference genome for the long-term kleptoplast-retaining sea slug Elysia crispata morphotype clarki.</title>
        <authorList>
            <person name="Eastman K.E."/>
            <person name="Pendleton A.L."/>
            <person name="Shaikh M.A."/>
            <person name="Suttiyut T."/>
            <person name="Ogas R."/>
            <person name="Tomko P."/>
            <person name="Gavelis G."/>
            <person name="Widhalm J.R."/>
            <person name="Wisecaver J.H."/>
        </authorList>
    </citation>
    <scope>NUCLEOTIDE SEQUENCE</scope>
    <source>
        <strain evidence="2">ECLA1</strain>
    </source>
</reference>
<dbReference type="GO" id="GO:0005044">
    <property type="term" value="F:scavenger receptor activity"/>
    <property type="evidence" value="ECO:0007669"/>
    <property type="project" value="InterPro"/>
</dbReference>
<feature type="non-terminal residue" evidence="2">
    <location>
        <position position="313"/>
    </location>
</feature>
<dbReference type="Gene3D" id="2.170.300.10">
    <property type="entry name" value="Tie2 ligand-binding domain superfamily"/>
    <property type="match status" value="1"/>
</dbReference>
<dbReference type="InterPro" id="IPR009030">
    <property type="entry name" value="Growth_fac_rcpt_cys_sf"/>
</dbReference>
<proteinExistence type="predicted"/>
<evidence type="ECO:0000313" key="3">
    <source>
        <dbReference type="Proteomes" id="UP001283361"/>
    </source>
</evidence>
<dbReference type="SUPFAM" id="SSF57184">
    <property type="entry name" value="Growth factor receptor domain"/>
    <property type="match status" value="1"/>
</dbReference>
<comment type="caution">
    <text evidence="2">The sequence shown here is derived from an EMBL/GenBank/DDBJ whole genome shotgun (WGS) entry which is preliminary data.</text>
</comment>
<dbReference type="InterPro" id="IPR042635">
    <property type="entry name" value="MEGF10/SREC1/2-like"/>
</dbReference>
<evidence type="ECO:0000313" key="2">
    <source>
        <dbReference type="EMBL" id="KAK3803388.1"/>
    </source>
</evidence>
<dbReference type="Proteomes" id="UP001283361">
    <property type="component" value="Unassembled WGS sequence"/>
</dbReference>
<keyword evidence="1" id="KW-0245">EGF-like domain</keyword>
<organism evidence="2 3">
    <name type="scientific">Elysia crispata</name>
    <name type="common">lettuce slug</name>
    <dbReference type="NCBI Taxonomy" id="231223"/>
    <lineage>
        <taxon>Eukaryota</taxon>
        <taxon>Metazoa</taxon>
        <taxon>Spiralia</taxon>
        <taxon>Lophotrochozoa</taxon>
        <taxon>Mollusca</taxon>
        <taxon>Gastropoda</taxon>
        <taxon>Heterobranchia</taxon>
        <taxon>Euthyneura</taxon>
        <taxon>Panpulmonata</taxon>
        <taxon>Sacoglossa</taxon>
        <taxon>Placobranchoidea</taxon>
        <taxon>Plakobranchidae</taxon>
        <taxon>Elysia</taxon>
    </lineage>
</organism>
<gene>
    <name evidence="2" type="ORF">RRG08_019132</name>
</gene>
<dbReference type="PANTHER" id="PTHR24043:SF8">
    <property type="entry name" value="EGF-LIKE DOMAIN-CONTAINING PROTEIN"/>
    <property type="match status" value="1"/>
</dbReference>
<dbReference type="AlphaFoldDB" id="A0AAE1BC21"/>
<protein>
    <submittedName>
        <fullName evidence="2">Uncharacterized protein</fullName>
    </submittedName>
</protein>
<dbReference type="EMBL" id="JAWDGP010000142">
    <property type="protein sequence ID" value="KAK3803388.1"/>
    <property type="molecule type" value="Genomic_DNA"/>
</dbReference>